<protein>
    <submittedName>
        <fullName evidence="4">Dehydrogenase</fullName>
    </submittedName>
</protein>
<feature type="domain" description="Glucose/Sorbosone dehydrogenase" evidence="2">
    <location>
        <begin position="76"/>
        <end position="376"/>
    </location>
</feature>
<dbReference type="Gene3D" id="2.120.10.30">
    <property type="entry name" value="TolB, C-terminal domain"/>
    <property type="match status" value="1"/>
</dbReference>
<dbReference type="Pfam" id="PF07995">
    <property type="entry name" value="GSDH"/>
    <property type="match status" value="1"/>
</dbReference>
<gene>
    <name evidence="3" type="ORF">CH360_14080</name>
    <name evidence="4" type="ORF">CH373_15620</name>
</gene>
<comment type="caution">
    <text evidence="4">The sequence shown here is derived from an EMBL/GenBank/DDBJ whole genome shotgun (WGS) entry which is preliminary data.</text>
</comment>
<accession>A0A2M9ZJN2</accession>
<dbReference type="RefSeq" id="WP_100714695.1">
    <property type="nucleotide sequence ID" value="NZ_NPDY01000015.1"/>
</dbReference>
<dbReference type="InterPro" id="IPR012938">
    <property type="entry name" value="Glc/Sorbosone_DH"/>
</dbReference>
<dbReference type="PANTHER" id="PTHR19328">
    <property type="entry name" value="HEDGEHOG-INTERACTING PROTEIN"/>
    <property type="match status" value="1"/>
</dbReference>
<evidence type="ECO:0000313" key="5">
    <source>
        <dbReference type="Proteomes" id="UP000231962"/>
    </source>
</evidence>
<dbReference type="EMBL" id="NPDZ01000012">
    <property type="protein sequence ID" value="PJZ72173.1"/>
    <property type="molecule type" value="Genomic_DNA"/>
</dbReference>
<dbReference type="InterPro" id="IPR011042">
    <property type="entry name" value="6-blade_b-propeller_TolB-like"/>
</dbReference>
<evidence type="ECO:0000256" key="1">
    <source>
        <dbReference type="SAM" id="SignalP"/>
    </source>
</evidence>
<proteinExistence type="predicted"/>
<evidence type="ECO:0000313" key="3">
    <source>
        <dbReference type="EMBL" id="PJZ68842.1"/>
    </source>
</evidence>
<evidence type="ECO:0000313" key="6">
    <source>
        <dbReference type="Proteomes" id="UP000231990"/>
    </source>
</evidence>
<sequence>MVKSFFFFRLFLSISVLTLFANCEDVRRILVAKLGDAGKYEAEGKESGLNPIYTLKDEKRKRIKIKLTTVGEGLIQPTDLLFVPESELFLVAEKTGDLKWSDPKNGSSGTLLKLSNVKTDAEEGFLGIALHPSFPNHPKIYFNYVIEKNGKDMSIVSEWIVENHKDIKHAKIINERIIMELEQPYSNHNGGQLAFGPDGKLYIGWGDGGWKGDPKGNGQNPKTMLGSMLRISVDSKDPGKQYSVPKDNPFVGDPTKLPETFAYGFRNPWRYSFDPAGKLILADVGQDLYEEIDVVEAGKNYGWNKMEGLHCFEPKDNCDSKGLTDPIYEYGREDGSSITGGYVITNDRIPELQGHYIFADFVSGRIWAIAIPKVGESKAQVDALTLGKWPILVSTFGKDSRGNVYAADFGSGKVYRIDPDK</sequence>
<dbReference type="Proteomes" id="UP000231962">
    <property type="component" value="Unassembled WGS sequence"/>
</dbReference>
<dbReference type="SUPFAM" id="SSF50952">
    <property type="entry name" value="Soluble quinoprotein glucose dehydrogenase"/>
    <property type="match status" value="1"/>
</dbReference>
<keyword evidence="1" id="KW-0732">Signal</keyword>
<dbReference type="AlphaFoldDB" id="A0A2M9ZJN2"/>
<feature type="signal peptide" evidence="1">
    <location>
        <begin position="1"/>
        <end position="21"/>
    </location>
</feature>
<feature type="chain" id="PRO_5014644315" evidence="1">
    <location>
        <begin position="22"/>
        <end position="421"/>
    </location>
</feature>
<dbReference type="OrthoDB" id="9770043at2"/>
<dbReference type="InterPro" id="IPR011041">
    <property type="entry name" value="Quinoprot_gluc/sorb_DH_b-prop"/>
</dbReference>
<evidence type="ECO:0000259" key="2">
    <source>
        <dbReference type="Pfam" id="PF07995"/>
    </source>
</evidence>
<dbReference type="EMBL" id="NPDY01000015">
    <property type="protein sequence ID" value="PJZ68842.1"/>
    <property type="molecule type" value="Genomic_DNA"/>
</dbReference>
<keyword evidence="5" id="KW-1185">Reference proteome</keyword>
<reference evidence="5 6" key="1">
    <citation type="submission" date="2017-07" db="EMBL/GenBank/DDBJ databases">
        <title>Leptospira spp. isolated from tropical soils.</title>
        <authorList>
            <person name="Thibeaux R."/>
            <person name="Iraola G."/>
            <person name="Ferres I."/>
            <person name="Bierque E."/>
            <person name="Girault D."/>
            <person name="Soupe-Gilbert M.-E."/>
            <person name="Picardeau M."/>
            <person name="Goarant C."/>
        </authorList>
    </citation>
    <scope>NUCLEOTIDE SEQUENCE [LARGE SCALE GENOMIC DNA]</scope>
    <source>
        <strain evidence="4 6">FH1-B-B1</strain>
        <strain evidence="3 5">FH1-B-C1</strain>
    </source>
</reference>
<evidence type="ECO:0000313" key="4">
    <source>
        <dbReference type="EMBL" id="PJZ72173.1"/>
    </source>
</evidence>
<dbReference type="Proteomes" id="UP000231990">
    <property type="component" value="Unassembled WGS sequence"/>
</dbReference>
<name>A0A2M9ZJN2_9LEPT</name>
<dbReference type="PANTHER" id="PTHR19328:SF75">
    <property type="entry name" value="ALDOSE SUGAR DEHYDROGENASE YLII"/>
    <property type="match status" value="1"/>
</dbReference>
<organism evidence="4 6">
    <name type="scientific">Leptospira perolatii</name>
    <dbReference type="NCBI Taxonomy" id="2023191"/>
    <lineage>
        <taxon>Bacteria</taxon>
        <taxon>Pseudomonadati</taxon>
        <taxon>Spirochaetota</taxon>
        <taxon>Spirochaetia</taxon>
        <taxon>Leptospirales</taxon>
        <taxon>Leptospiraceae</taxon>
        <taxon>Leptospira</taxon>
    </lineage>
</organism>